<evidence type="ECO:0000259" key="1">
    <source>
        <dbReference type="Pfam" id="PF01593"/>
    </source>
</evidence>
<reference evidence="3" key="1">
    <citation type="submission" date="2017-05" db="EMBL/GenBank/DDBJ databases">
        <authorList>
            <person name="Sung H."/>
        </authorList>
    </citation>
    <scope>NUCLEOTIDE SEQUENCE [LARGE SCALE GENOMIC DNA]</scope>
    <source>
        <strain evidence="3">AR23208</strain>
    </source>
</reference>
<dbReference type="Gene3D" id="3.50.50.60">
    <property type="entry name" value="FAD/NAD(P)-binding domain"/>
    <property type="match status" value="2"/>
</dbReference>
<evidence type="ECO:0000313" key="3">
    <source>
        <dbReference type="Proteomes" id="UP000195437"/>
    </source>
</evidence>
<name>A0A1Y0IT72_9BACL</name>
<dbReference type="SUPFAM" id="SSF51905">
    <property type="entry name" value="FAD/NAD(P)-binding domain"/>
    <property type="match status" value="1"/>
</dbReference>
<accession>A0A1Y0IT72</accession>
<dbReference type="AlphaFoldDB" id="A0A1Y0IT72"/>
<evidence type="ECO:0000313" key="2">
    <source>
        <dbReference type="EMBL" id="ARU62593.1"/>
    </source>
</evidence>
<dbReference type="EMBL" id="CP021434">
    <property type="protein sequence ID" value="ARU62593.1"/>
    <property type="molecule type" value="Genomic_DNA"/>
</dbReference>
<gene>
    <name evidence="2" type="ORF">CBW65_17675</name>
</gene>
<dbReference type="InterPro" id="IPR050464">
    <property type="entry name" value="Zeta_carotene_desat/Oxidored"/>
</dbReference>
<dbReference type="InterPro" id="IPR036188">
    <property type="entry name" value="FAD/NAD-bd_sf"/>
</dbReference>
<dbReference type="RefSeq" id="WP_087457952.1">
    <property type="nucleotide sequence ID" value="NZ_CP021434.1"/>
</dbReference>
<dbReference type="Gene3D" id="3.90.660.50">
    <property type="match status" value="1"/>
</dbReference>
<dbReference type="OrthoDB" id="8845488at2"/>
<dbReference type="Pfam" id="PF01593">
    <property type="entry name" value="Amino_oxidase"/>
    <property type="match status" value="1"/>
</dbReference>
<organism evidence="2 3">
    <name type="scientific">Tumebacillus avium</name>
    <dbReference type="NCBI Taxonomy" id="1903704"/>
    <lineage>
        <taxon>Bacteria</taxon>
        <taxon>Bacillati</taxon>
        <taxon>Bacillota</taxon>
        <taxon>Bacilli</taxon>
        <taxon>Bacillales</taxon>
        <taxon>Alicyclobacillaceae</taxon>
        <taxon>Tumebacillus</taxon>
    </lineage>
</organism>
<dbReference type="Proteomes" id="UP000195437">
    <property type="component" value="Chromosome"/>
</dbReference>
<dbReference type="PANTHER" id="PTHR42923">
    <property type="entry name" value="PROTOPORPHYRINOGEN OXIDASE"/>
    <property type="match status" value="1"/>
</dbReference>
<sequence>MNQHSSTNQKVVILGGGVAGMSAAHELIQRGFDVVVYEYKSIAGGKARSMPVPESGKEGRKDLPGEHGFRFFPGFYKHVTDTMQRIPYTDPDGEEKTVFDNLIHAPRMGLARYDHPLTEFVANFPTSLDDVVDIIKSMFDADLGLSAEEMETAASKVWQILTSCHERKVQEYEQIPWWDFIEAEQHSEAYRKLFTALTRTLVAAKAHEASTKTVGNVGAELILDMITPGMQNDRVLNGPTNDVWVDPWLNFLREQGVDYRFGAEVKKIDCKDGVITGATILENGVQYEVTADYYISALPVEVMASLLTDEMLLADPTLFYLKQLALSVDWMTGIQFYLTEPAPIIEGHVLYMDSQWALTSVSQAQFWPYIDLRQYGDGEVVDILSVDISDWNTPGTNGMTAMECDFEQLKNEVWAQLKKSLNHDGEMLLRDDMIHTVFLDPDICFINPRDKINLEPLLINKVGTWTQRPDAYTAIPNLFLASDYVRTNTDLATMEGANEAARRAVNAILDAAHSNTERCEIFEMFEHKLFTLWQKHDQERFEKGLPWDGKTVLHIF</sequence>
<dbReference type="InterPro" id="IPR002937">
    <property type="entry name" value="Amino_oxidase"/>
</dbReference>
<dbReference type="KEGG" id="tum:CBW65_17675"/>
<keyword evidence="3" id="KW-1185">Reference proteome</keyword>
<dbReference type="PANTHER" id="PTHR42923:SF46">
    <property type="entry name" value="AMINE OXIDASE"/>
    <property type="match status" value="1"/>
</dbReference>
<protein>
    <submittedName>
        <fullName evidence="2">Phytoene dehydrogenase</fullName>
    </submittedName>
</protein>
<dbReference type="GO" id="GO:0016491">
    <property type="term" value="F:oxidoreductase activity"/>
    <property type="evidence" value="ECO:0007669"/>
    <property type="project" value="InterPro"/>
</dbReference>
<proteinExistence type="predicted"/>
<feature type="domain" description="Amine oxidase" evidence="1">
    <location>
        <begin position="18"/>
        <end position="509"/>
    </location>
</feature>